<dbReference type="NCBIfam" id="NF006569">
    <property type="entry name" value="PRK09082.1"/>
    <property type="match status" value="1"/>
</dbReference>
<reference evidence="6 7" key="1">
    <citation type="submission" date="2024-01" db="EMBL/GenBank/DDBJ databases">
        <title>Niabella digestum sp. nov., isolated from waste digestion system.</title>
        <authorList>
            <person name="Zhang L."/>
        </authorList>
    </citation>
    <scope>NUCLEOTIDE SEQUENCE [LARGE SCALE GENOMIC DNA]</scope>
    <source>
        <strain evidence="6 7">A18</strain>
    </source>
</reference>
<organism evidence="6 7">
    <name type="scientific">Niabella digestorum</name>
    <dbReference type="NCBI Taxonomy" id="3117701"/>
    <lineage>
        <taxon>Bacteria</taxon>
        <taxon>Pseudomonadati</taxon>
        <taxon>Bacteroidota</taxon>
        <taxon>Chitinophagia</taxon>
        <taxon>Chitinophagales</taxon>
        <taxon>Chitinophagaceae</taxon>
        <taxon>Niabella</taxon>
    </lineage>
</organism>
<dbReference type="Proteomes" id="UP001357452">
    <property type="component" value="Unassembled WGS sequence"/>
</dbReference>
<feature type="domain" description="Aminotransferase class I/classII large" evidence="5">
    <location>
        <begin position="29"/>
        <end position="377"/>
    </location>
</feature>
<sequence length="381" mass="43178">MKLHSKHSAPRLNIFTSMTNLAREENAYNLSQGLPDYPIAQELHVLLQEAVVNGYNQYAPMQGLVELREMIAQELNERYNTNFCSPHVVTITPGATYGIYTALTALIDKGGEVIYLEPAFDCYLPAIEINGGVPVKVTLDAANGFKMDWQQLADAITEKTKAILINTPHNPTGYVWTKDDWQQLALLIQDRDIYVVSDEVYDSIVYDGYKHVPGFLQEGLQDKVISIYSFGKTFHITGWKVGYCVASKEITEAFRSIHQYLTFSVNTPAQYALAKYLEIYEREAAAKLLQNKRDLLMEGMQQSRFKMLNKSIGTYFQLYDYSAISDIDDVAFAQWLTKEHKVATIPLSAFYKASQNSKVIRLCFAKEDNVIKAATEALRRV</sequence>
<protein>
    <submittedName>
        <fullName evidence="6">Methionine aminotransferase</fullName>
    </submittedName>
</protein>
<dbReference type="Gene3D" id="3.90.1150.10">
    <property type="entry name" value="Aspartate Aminotransferase, domain 1"/>
    <property type="match status" value="1"/>
</dbReference>
<keyword evidence="3" id="KW-0808">Transferase</keyword>
<dbReference type="InterPro" id="IPR004839">
    <property type="entry name" value="Aminotransferase_I/II_large"/>
</dbReference>
<dbReference type="CDD" id="cd00609">
    <property type="entry name" value="AAT_like"/>
    <property type="match status" value="1"/>
</dbReference>
<evidence type="ECO:0000256" key="1">
    <source>
        <dbReference type="ARBA" id="ARBA00001933"/>
    </source>
</evidence>
<keyword evidence="2 6" id="KW-0032">Aminotransferase</keyword>
<gene>
    <name evidence="6" type="ORF">V2H41_02405</name>
</gene>
<dbReference type="InterPro" id="IPR015422">
    <property type="entry name" value="PyrdxlP-dep_Trfase_small"/>
</dbReference>
<dbReference type="EMBL" id="JAZGLY010000001">
    <property type="protein sequence ID" value="MEE6186118.1"/>
    <property type="molecule type" value="Genomic_DNA"/>
</dbReference>
<evidence type="ECO:0000256" key="3">
    <source>
        <dbReference type="ARBA" id="ARBA00022679"/>
    </source>
</evidence>
<dbReference type="InterPro" id="IPR015421">
    <property type="entry name" value="PyrdxlP-dep_Trfase_major"/>
</dbReference>
<dbReference type="PANTHER" id="PTHR43807:SF20">
    <property type="entry name" value="FI04487P"/>
    <property type="match status" value="1"/>
</dbReference>
<dbReference type="Gene3D" id="3.40.640.10">
    <property type="entry name" value="Type I PLP-dependent aspartate aminotransferase-like (Major domain)"/>
    <property type="match status" value="1"/>
</dbReference>
<dbReference type="RefSeq" id="WP_330973521.1">
    <property type="nucleotide sequence ID" value="NZ_JAZGLY010000001.1"/>
</dbReference>
<dbReference type="SUPFAM" id="SSF53383">
    <property type="entry name" value="PLP-dependent transferases"/>
    <property type="match status" value="1"/>
</dbReference>
<proteinExistence type="predicted"/>
<dbReference type="InterPro" id="IPR015424">
    <property type="entry name" value="PyrdxlP-dep_Trfase"/>
</dbReference>
<accession>A0ABU7RDP9</accession>
<dbReference type="Pfam" id="PF00155">
    <property type="entry name" value="Aminotran_1_2"/>
    <property type="match status" value="1"/>
</dbReference>
<evidence type="ECO:0000256" key="2">
    <source>
        <dbReference type="ARBA" id="ARBA00022576"/>
    </source>
</evidence>
<comment type="cofactor">
    <cofactor evidence="1">
        <name>pyridoxal 5'-phosphate</name>
        <dbReference type="ChEBI" id="CHEBI:597326"/>
    </cofactor>
</comment>
<evidence type="ECO:0000313" key="7">
    <source>
        <dbReference type="Proteomes" id="UP001357452"/>
    </source>
</evidence>
<dbReference type="InterPro" id="IPR051326">
    <property type="entry name" value="Kynurenine-oxoglutarate_AT"/>
</dbReference>
<evidence type="ECO:0000313" key="6">
    <source>
        <dbReference type="EMBL" id="MEE6186118.1"/>
    </source>
</evidence>
<evidence type="ECO:0000259" key="5">
    <source>
        <dbReference type="Pfam" id="PF00155"/>
    </source>
</evidence>
<comment type="caution">
    <text evidence="6">The sequence shown here is derived from an EMBL/GenBank/DDBJ whole genome shotgun (WGS) entry which is preliminary data.</text>
</comment>
<dbReference type="PANTHER" id="PTHR43807">
    <property type="entry name" value="FI04487P"/>
    <property type="match status" value="1"/>
</dbReference>
<name>A0ABU7RDP9_9BACT</name>
<evidence type="ECO:0000256" key="4">
    <source>
        <dbReference type="ARBA" id="ARBA00022898"/>
    </source>
</evidence>
<keyword evidence="7" id="KW-1185">Reference proteome</keyword>
<dbReference type="GO" id="GO:0008483">
    <property type="term" value="F:transaminase activity"/>
    <property type="evidence" value="ECO:0007669"/>
    <property type="project" value="UniProtKB-KW"/>
</dbReference>
<keyword evidence="4" id="KW-0663">Pyridoxal phosphate</keyword>